<dbReference type="EMBL" id="MN617152">
    <property type="protein sequence ID" value="QJW39409.1"/>
    <property type="molecule type" value="Genomic_RNA"/>
</dbReference>
<evidence type="ECO:0000313" key="3">
    <source>
        <dbReference type="Proteomes" id="UP000830398"/>
    </source>
</evidence>
<reference evidence="2" key="1">
    <citation type="journal article" date="2021" name="MBio">
        <title>Novel Mycoviruses Discovered in the Mycovirome of a Necrotrophic Fungus.</title>
        <authorList>
            <person name="Ruiz-Padilla A."/>
            <person name="Rodriguez-Romero J."/>
            <person name="Gomez-Cid I."/>
            <person name="Pacifico D."/>
            <person name="Ayllon M.A."/>
        </authorList>
    </citation>
    <scope>NUCLEOTIDE SEQUENCE</scope>
    <source>
        <strain evidence="2">BCS15_DN100</strain>
    </source>
</reference>
<evidence type="ECO:0000256" key="1">
    <source>
        <dbReference type="SAM" id="MobiDB-lite"/>
    </source>
</evidence>
<name>A0AAE7ARV6_9MONO</name>
<dbReference type="RefSeq" id="YP_010800336.1">
    <property type="nucleotide sequence ID" value="NC_076845.1"/>
</dbReference>
<organism evidence="2 3">
    <name type="scientific">Botrytis cinerea negative-stranded RNA virus 5</name>
    <dbReference type="NCBI Taxonomy" id="2735940"/>
    <lineage>
        <taxon>Viruses</taxon>
        <taxon>Riboviria</taxon>
        <taxon>Orthornavirae</taxon>
        <taxon>Negarnaviricota</taxon>
        <taxon>Haploviricotina</taxon>
        <taxon>Monjiviricetes</taxon>
        <taxon>Mononegavirales</taxon>
        <taxon>Mymonaviridae</taxon>
        <taxon>Botrytimonavirus</taxon>
        <taxon>Botrytimonavirus alphabotrytidis</taxon>
    </lineage>
</organism>
<dbReference type="Proteomes" id="UP000830398">
    <property type="component" value="Segment"/>
</dbReference>
<dbReference type="GeneID" id="80538918"/>
<keyword evidence="3" id="KW-1185">Reference proteome</keyword>
<feature type="region of interest" description="Disordered" evidence="1">
    <location>
        <begin position="50"/>
        <end position="116"/>
    </location>
</feature>
<feature type="compositionally biased region" description="Basic residues" evidence="1">
    <location>
        <begin position="85"/>
        <end position="94"/>
    </location>
</feature>
<evidence type="ECO:0000313" key="2">
    <source>
        <dbReference type="EMBL" id="QJW39409.1"/>
    </source>
</evidence>
<feature type="region of interest" description="Disordered" evidence="1">
    <location>
        <begin position="1"/>
        <end position="26"/>
    </location>
</feature>
<proteinExistence type="predicted"/>
<dbReference type="KEGG" id="vg:80538918"/>
<protein>
    <submittedName>
        <fullName evidence="2">Uncharacterized protein</fullName>
    </submittedName>
</protein>
<sequence length="284" mass="31740">MATEVHVDPVDEFGEEGDLSASEVQQTQQNAKNILSLLTDKVKQLELQDAQTKTNVETIPKLQLDTSANTDNDESDNEETPTLTRKQKKKKQKIMKKEAKLEKAALPSSENTMSGGILQDQDEKLDWADDVVADEPKVDTDIPESLIEVDTDPDALIFNSAMTREELMDMVKVQGAMIEQRSNQVEQLTAKIFETEEFARSLKQKVEQMEISFKNQLSEINSIQSQILAELALRPKFPALPVTPILGSIAAQSDYSEIAPSQISDAPLPPMPSTQFKRSFIFEE</sequence>
<accession>A0AAE7ARV6</accession>